<gene>
    <name evidence="2" type="ORF">CXB51_013629</name>
</gene>
<organism evidence="2 3">
    <name type="scientific">Gossypium anomalum</name>
    <dbReference type="NCBI Taxonomy" id="47600"/>
    <lineage>
        <taxon>Eukaryota</taxon>
        <taxon>Viridiplantae</taxon>
        <taxon>Streptophyta</taxon>
        <taxon>Embryophyta</taxon>
        <taxon>Tracheophyta</taxon>
        <taxon>Spermatophyta</taxon>
        <taxon>Magnoliopsida</taxon>
        <taxon>eudicotyledons</taxon>
        <taxon>Gunneridae</taxon>
        <taxon>Pentapetalae</taxon>
        <taxon>rosids</taxon>
        <taxon>malvids</taxon>
        <taxon>Malvales</taxon>
        <taxon>Malvaceae</taxon>
        <taxon>Malvoideae</taxon>
        <taxon>Gossypium</taxon>
    </lineage>
</organism>
<dbReference type="AlphaFoldDB" id="A0A8J5YVU1"/>
<dbReference type="Pfam" id="PF07727">
    <property type="entry name" value="RVT_2"/>
    <property type="match status" value="1"/>
</dbReference>
<feature type="domain" description="Reverse transcriptase Ty1/copia-type" evidence="1">
    <location>
        <begin position="16"/>
        <end position="110"/>
    </location>
</feature>
<proteinExistence type="predicted"/>
<dbReference type="OrthoDB" id="1731766at2759"/>
<dbReference type="CDD" id="cd09272">
    <property type="entry name" value="RNase_HI_RT_Ty1"/>
    <property type="match status" value="1"/>
</dbReference>
<evidence type="ECO:0000259" key="1">
    <source>
        <dbReference type="Pfam" id="PF07727"/>
    </source>
</evidence>
<evidence type="ECO:0000313" key="3">
    <source>
        <dbReference type="Proteomes" id="UP000701853"/>
    </source>
</evidence>
<dbReference type="Proteomes" id="UP000701853">
    <property type="component" value="Chromosome 6"/>
</dbReference>
<dbReference type="InterPro" id="IPR013103">
    <property type="entry name" value="RVT_2"/>
</dbReference>
<accession>A0A8J5YVU1</accession>
<comment type="caution">
    <text evidence="2">The sequence shown here is derived from an EMBL/GenBank/DDBJ whole genome shotgun (WGS) entry which is preliminary data.</text>
</comment>
<name>A0A8J5YVU1_9ROSI</name>
<dbReference type="EMBL" id="JAHUZN010000006">
    <property type="protein sequence ID" value="KAG8490438.1"/>
    <property type="molecule type" value="Genomic_DNA"/>
</dbReference>
<evidence type="ECO:0000313" key="2">
    <source>
        <dbReference type="EMBL" id="KAG8490438.1"/>
    </source>
</evidence>
<dbReference type="PANTHER" id="PTHR11439">
    <property type="entry name" value="GAG-POL-RELATED RETROTRANSPOSON"/>
    <property type="match status" value="1"/>
</dbReference>
<reference evidence="2 3" key="1">
    <citation type="journal article" date="2021" name="bioRxiv">
        <title>The Gossypium anomalum genome as a resource for cotton improvement and evolutionary analysis of hybrid incompatibility.</title>
        <authorList>
            <person name="Grover C.E."/>
            <person name="Yuan D."/>
            <person name="Arick M.A."/>
            <person name="Miller E.R."/>
            <person name="Hu G."/>
            <person name="Peterson D.G."/>
            <person name="Wendel J.F."/>
            <person name="Udall J.A."/>
        </authorList>
    </citation>
    <scope>NUCLEOTIDE SEQUENCE [LARGE SCALE GENOMIC DNA]</scope>
    <source>
        <strain evidence="2">JFW-Udall</strain>
        <tissue evidence="2">Leaf</tissue>
    </source>
</reference>
<sequence length="254" mass="28775">MITRGKSGTVKPELHVYNATNIPVENQKVVGCRWLFKVEKKANGTVDRYKVQLVAKGYAQKAGFDYEDTFSPVVETCTVHTLIALAFNHQWQLRQVDVNNAFLNGELLEEEFSLKNLGELNYFLGIEVHRQVTALHLSQKKYITELLQKAEPKSSTRPEIKFAMNKISQYMQAPTDKHCSIKDRRSTLGFCIYLGGNLVGWSSKKQHLVARSHSDVKHGNIANAVADIAWFVSLLSELREPVIGTPTIWCELQK</sequence>
<dbReference type="PANTHER" id="PTHR11439:SF455">
    <property type="entry name" value="RLK (RECEPTOR-LIKE PROTEIN KINASE) 8, PUTATIVE-RELATED"/>
    <property type="match status" value="1"/>
</dbReference>
<keyword evidence="3" id="KW-1185">Reference proteome</keyword>
<protein>
    <recommendedName>
        <fullName evidence="1">Reverse transcriptase Ty1/copia-type domain-containing protein</fullName>
    </recommendedName>
</protein>